<gene>
    <name evidence="2" type="ORF">GSMUA_96060.1</name>
</gene>
<keyword evidence="1" id="KW-1133">Transmembrane helix</keyword>
<dbReference type="AlphaFoldDB" id="A0A8D7B4F2"/>
<keyword evidence="1" id="KW-0472">Membrane</keyword>
<feature type="transmembrane region" description="Helical" evidence="1">
    <location>
        <begin position="94"/>
        <end position="112"/>
    </location>
</feature>
<proteinExistence type="predicted"/>
<accession>A0A8D7B4F2</accession>
<reference evidence="2" key="1">
    <citation type="submission" date="2021-03" db="EMBL/GenBank/DDBJ databases">
        <authorList>
            <consortium name="Genoscope - CEA"/>
            <person name="William W."/>
        </authorList>
    </citation>
    <scope>NUCLEOTIDE SEQUENCE</scope>
    <source>
        <strain evidence="2">Doubled-haploid Pahang</strain>
    </source>
</reference>
<protein>
    <submittedName>
        <fullName evidence="2">(wild Malaysian banana) hypothetical protein</fullName>
    </submittedName>
</protein>
<dbReference type="EMBL" id="HG996466">
    <property type="protein sequence ID" value="CAG1860302.1"/>
    <property type="molecule type" value="Genomic_DNA"/>
</dbReference>
<evidence type="ECO:0000256" key="1">
    <source>
        <dbReference type="SAM" id="Phobius"/>
    </source>
</evidence>
<keyword evidence="1" id="KW-0812">Transmembrane</keyword>
<feature type="non-terminal residue" evidence="2">
    <location>
        <position position="1"/>
    </location>
</feature>
<evidence type="ECO:0000313" key="2">
    <source>
        <dbReference type="EMBL" id="CAG1860302.1"/>
    </source>
</evidence>
<sequence length="135" mass="14333">STIGKSRKRQRTEATACLRTAEELGAGGVIQSSGVLLPLRCYSSLLLGTITTQCSTWRCSSVKASVGVVIAAAMVIISMQQWRPRGRIGDHGQVLLFFSTEGATVVVVKRVLVIQRVGQVQGPTRLATTAVLGAH</sequence>
<organism evidence="2">
    <name type="scientific">Musa acuminata subsp. malaccensis</name>
    <name type="common">Wild banana</name>
    <name type="synonym">Musa malaccensis</name>
    <dbReference type="NCBI Taxonomy" id="214687"/>
    <lineage>
        <taxon>Eukaryota</taxon>
        <taxon>Viridiplantae</taxon>
        <taxon>Streptophyta</taxon>
        <taxon>Embryophyta</taxon>
        <taxon>Tracheophyta</taxon>
        <taxon>Spermatophyta</taxon>
        <taxon>Magnoliopsida</taxon>
        <taxon>Liliopsida</taxon>
        <taxon>Zingiberales</taxon>
        <taxon>Musaceae</taxon>
        <taxon>Musa</taxon>
    </lineage>
</organism>
<feature type="transmembrane region" description="Helical" evidence="1">
    <location>
        <begin position="64"/>
        <end position="82"/>
    </location>
</feature>
<name>A0A8D7B4F2_MUSAM</name>